<gene>
    <name evidence="1" type="ORF">E3N84_05760</name>
</gene>
<dbReference type="AlphaFoldDB" id="A0A4R8VC23"/>
<proteinExistence type="predicted"/>
<organism evidence="1 2">
    <name type="scientific">Terrimesophilobacter mesophilus</name>
    <dbReference type="NCBI Taxonomy" id="433647"/>
    <lineage>
        <taxon>Bacteria</taxon>
        <taxon>Bacillati</taxon>
        <taxon>Actinomycetota</taxon>
        <taxon>Actinomycetes</taxon>
        <taxon>Micrococcales</taxon>
        <taxon>Microbacteriaceae</taxon>
        <taxon>Terrimesophilobacter</taxon>
    </lineage>
</organism>
<sequence length="209" mass="22792">MPVILSAADAPIDGFGWTDAITGPAIVAAVIAFLSFFITHWIRSRVVRRNAGNAAGARAEWEKPERRPGTPEPLVFPIGPFPRTVKSIAGLRSAFSQPYPAPRYSVRRPPAVVVDLEAVTIHDGLVGTILRIPAGRIVSLDVRKRWIWPRFSIIPIRPWSLVLQVVSGGDEQALVLTPVPSGEQEIGRGETERIAAGMIERLRIVRGAS</sequence>
<dbReference type="RefSeq" id="WP_134542241.1">
    <property type="nucleotide sequence ID" value="NZ_JACHBP010000001.1"/>
</dbReference>
<evidence type="ECO:0000313" key="2">
    <source>
        <dbReference type="Proteomes" id="UP000298488"/>
    </source>
</evidence>
<evidence type="ECO:0000313" key="1">
    <source>
        <dbReference type="EMBL" id="TFB79592.1"/>
    </source>
</evidence>
<dbReference type="Proteomes" id="UP000298488">
    <property type="component" value="Unassembled WGS sequence"/>
</dbReference>
<keyword evidence="2" id="KW-1185">Reference proteome</keyword>
<protein>
    <submittedName>
        <fullName evidence="1">Uncharacterized protein</fullName>
    </submittedName>
</protein>
<name>A0A4R8VC23_9MICO</name>
<dbReference type="EMBL" id="SOFI01000003">
    <property type="protein sequence ID" value="TFB79592.1"/>
    <property type="molecule type" value="Genomic_DNA"/>
</dbReference>
<accession>A0A4R8VC23</accession>
<reference evidence="1 2" key="1">
    <citation type="submission" date="2019-03" db="EMBL/GenBank/DDBJ databases">
        <title>Genomics of glacier-inhabiting Cryobacterium strains.</title>
        <authorList>
            <person name="Liu Q."/>
            <person name="Xin Y.-H."/>
        </authorList>
    </citation>
    <scope>NUCLEOTIDE SEQUENCE [LARGE SCALE GENOMIC DNA]</scope>
    <source>
        <strain evidence="1 2">CGMCC 1.10440</strain>
    </source>
</reference>
<comment type="caution">
    <text evidence="1">The sequence shown here is derived from an EMBL/GenBank/DDBJ whole genome shotgun (WGS) entry which is preliminary data.</text>
</comment>